<gene>
    <name evidence="1" type="ORF">BV22DRAFT_1051052</name>
</gene>
<comment type="caution">
    <text evidence="1">The sequence shown here is derived from an EMBL/GenBank/DDBJ whole genome shotgun (WGS) entry which is preliminary data.</text>
</comment>
<dbReference type="Proteomes" id="UP000790709">
    <property type="component" value="Unassembled WGS sequence"/>
</dbReference>
<proteinExistence type="predicted"/>
<protein>
    <submittedName>
        <fullName evidence="1">Uncharacterized protein</fullName>
    </submittedName>
</protein>
<evidence type="ECO:0000313" key="1">
    <source>
        <dbReference type="EMBL" id="KAH7919429.1"/>
    </source>
</evidence>
<evidence type="ECO:0000313" key="2">
    <source>
        <dbReference type="Proteomes" id="UP000790709"/>
    </source>
</evidence>
<keyword evidence="2" id="KW-1185">Reference proteome</keyword>
<reference evidence="1" key="1">
    <citation type="journal article" date="2021" name="New Phytol.">
        <title>Evolutionary innovations through gain and loss of genes in the ectomycorrhizal Boletales.</title>
        <authorList>
            <person name="Wu G."/>
            <person name="Miyauchi S."/>
            <person name="Morin E."/>
            <person name="Kuo A."/>
            <person name="Drula E."/>
            <person name="Varga T."/>
            <person name="Kohler A."/>
            <person name="Feng B."/>
            <person name="Cao Y."/>
            <person name="Lipzen A."/>
            <person name="Daum C."/>
            <person name="Hundley H."/>
            <person name="Pangilinan J."/>
            <person name="Johnson J."/>
            <person name="Barry K."/>
            <person name="LaButti K."/>
            <person name="Ng V."/>
            <person name="Ahrendt S."/>
            <person name="Min B."/>
            <person name="Choi I.G."/>
            <person name="Park H."/>
            <person name="Plett J.M."/>
            <person name="Magnuson J."/>
            <person name="Spatafora J.W."/>
            <person name="Nagy L.G."/>
            <person name="Henrissat B."/>
            <person name="Grigoriev I.V."/>
            <person name="Yang Z.L."/>
            <person name="Xu J."/>
            <person name="Martin F.M."/>
        </authorList>
    </citation>
    <scope>NUCLEOTIDE SEQUENCE</scope>
    <source>
        <strain evidence="1">KUC20120723A-06</strain>
    </source>
</reference>
<sequence>MALPIATTFTAFFINSSERDFRITNLGMGHLAFHSLGEDNRPAILVACNSNRVPDESWSRILARIIPKQRFIVHNVVTIIFISREFPFIHYDVYLHGLLMDGGPVRHHGAQQRLYFPPFNADEYDNVGSCTYVCIRMRETLPLIVPITITDVGCVERTWLKTHRNPTTVPSSSLGSNRVHATYIPNVSSNLKTRDLVLLEAKITRYRTKENGTWNSRVQLEMEAISLLHSSDFQAAEDTGLLVSQDMGDITI</sequence>
<name>A0ACB8B2F7_9AGAM</name>
<accession>A0ACB8B2F7</accession>
<organism evidence="1 2">
    <name type="scientific">Leucogyrophana mollusca</name>
    <dbReference type="NCBI Taxonomy" id="85980"/>
    <lineage>
        <taxon>Eukaryota</taxon>
        <taxon>Fungi</taxon>
        <taxon>Dikarya</taxon>
        <taxon>Basidiomycota</taxon>
        <taxon>Agaricomycotina</taxon>
        <taxon>Agaricomycetes</taxon>
        <taxon>Agaricomycetidae</taxon>
        <taxon>Boletales</taxon>
        <taxon>Boletales incertae sedis</taxon>
        <taxon>Leucogyrophana</taxon>
    </lineage>
</organism>
<dbReference type="EMBL" id="MU266661">
    <property type="protein sequence ID" value="KAH7919429.1"/>
    <property type="molecule type" value="Genomic_DNA"/>
</dbReference>